<feature type="compositionally biased region" description="Basic and acidic residues" evidence="1">
    <location>
        <begin position="31"/>
        <end position="43"/>
    </location>
</feature>
<evidence type="ECO:0000256" key="1">
    <source>
        <dbReference type="SAM" id="MobiDB-lite"/>
    </source>
</evidence>
<dbReference type="HOGENOM" id="CLU_023467_0_0_1"/>
<feature type="region of interest" description="Disordered" evidence="1">
    <location>
        <begin position="31"/>
        <end position="275"/>
    </location>
</feature>
<evidence type="ECO:0000313" key="4">
    <source>
        <dbReference type="Proteomes" id="UP000030651"/>
    </source>
</evidence>
<feature type="compositionally biased region" description="Low complexity" evidence="1">
    <location>
        <begin position="246"/>
        <end position="266"/>
    </location>
</feature>
<feature type="compositionally biased region" description="Basic and acidic residues" evidence="1">
    <location>
        <begin position="177"/>
        <end position="212"/>
    </location>
</feature>
<dbReference type="EMBL" id="KI912115">
    <property type="protein sequence ID" value="ETS77982.1"/>
    <property type="molecule type" value="Genomic_DNA"/>
</dbReference>
<protein>
    <recommendedName>
        <fullName evidence="2">DUF8035 domain-containing protein</fullName>
    </recommendedName>
</protein>
<evidence type="ECO:0000313" key="3">
    <source>
        <dbReference type="EMBL" id="ETS77982.1"/>
    </source>
</evidence>
<sequence>MAYRASTSDFVRGGDRWDRDRFTYERDRYGDERERFEERDRTVVRGPGGRSRETDFDERYERRTSRPYDDDHVRDRRYYDDDYRSRRSSPPPEVERKVFVEREREYRSPSPPRRPATLLRRQSSLDTFDRRPLPKFYERDEYGPPARRGDHRPEYRPEPYQPIPLPRSRALPPPRVYAERDLDEIRIAEPERYGDEEFHSYPERVREKEVTRTRRRRDRSGSTSSHTTRRSHKSRHTHHSSHRSSSRSSSTSRSSSSSGTTVTVKSEYPKKGKTRIPGRLVSKRALIDLGYPFEEEGNTVIVQKALGQENIDDLLKLSEDYKKSELEVLAARSEAGNLVEERRTEIIAVPPPPPPASVPVYVPPTPAPAPAPVYVPAPAPPPPPPAEVFEETTRVVREASPVRSYRSYSTSASSRTPIVYEAAPREYSDEVAVGPLAIVGDRRRERDIKAEIRALEAERELIRREKHHHHHHHHHSHSPGRELVRAERLSTGELVLYEETVEKVEEPRRGVRIEKDKKGPPPGIMKAMLATLT</sequence>
<dbReference type="eggNOG" id="ENOG502SSBZ">
    <property type="taxonomic scope" value="Eukaryota"/>
</dbReference>
<feature type="domain" description="DUF8035" evidence="2">
    <location>
        <begin position="270"/>
        <end position="323"/>
    </location>
</feature>
<feature type="compositionally biased region" description="Basic and acidic residues" evidence="1">
    <location>
        <begin position="93"/>
        <end position="107"/>
    </location>
</feature>
<dbReference type="Pfam" id="PF26118">
    <property type="entry name" value="DUF8035"/>
    <property type="match status" value="1"/>
</dbReference>
<reference evidence="4" key="1">
    <citation type="journal article" date="2015" name="BMC Genomics">
        <title>Genomic and transcriptomic analysis of the endophytic fungus Pestalotiopsis fici reveals its lifestyle and high potential for synthesis of natural products.</title>
        <authorList>
            <person name="Wang X."/>
            <person name="Zhang X."/>
            <person name="Liu L."/>
            <person name="Xiang M."/>
            <person name="Wang W."/>
            <person name="Sun X."/>
            <person name="Che Y."/>
            <person name="Guo L."/>
            <person name="Liu G."/>
            <person name="Guo L."/>
            <person name="Wang C."/>
            <person name="Yin W.B."/>
            <person name="Stadler M."/>
            <person name="Zhang X."/>
            <person name="Liu X."/>
        </authorList>
    </citation>
    <scope>NUCLEOTIDE SEQUENCE [LARGE SCALE GENOMIC DNA]</scope>
    <source>
        <strain evidence="4">W106-1 / CGMCC3.15140</strain>
    </source>
</reference>
<gene>
    <name evidence="3" type="ORF">PFICI_10044</name>
</gene>
<evidence type="ECO:0000259" key="2">
    <source>
        <dbReference type="Pfam" id="PF26118"/>
    </source>
</evidence>
<dbReference type="OrthoDB" id="5428245at2759"/>
<name>W3WXW4_PESFW</name>
<dbReference type="Proteomes" id="UP000030651">
    <property type="component" value="Unassembled WGS sequence"/>
</dbReference>
<dbReference type="RefSeq" id="XP_007836816.1">
    <property type="nucleotide sequence ID" value="XM_007838625.1"/>
</dbReference>
<accession>W3WXW4</accession>
<dbReference type="GeneID" id="19275057"/>
<dbReference type="InterPro" id="IPR058348">
    <property type="entry name" value="DUF8035"/>
</dbReference>
<dbReference type="InParanoid" id="W3WXW4"/>
<feature type="compositionally biased region" description="Basic and acidic residues" evidence="1">
    <location>
        <begin position="127"/>
        <end position="157"/>
    </location>
</feature>
<dbReference type="AlphaFoldDB" id="W3WXW4"/>
<feature type="compositionally biased region" description="Basic residues" evidence="1">
    <location>
        <begin position="227"/>
        <end position="245"/>
    </location>
</feature>
<organism evidence="3 4">
    <name type="scientific">Pestalotiopsis fici (strain W106-1 / CGMCC3.15140)</name>
    <dbReference type="NCBI Taxonomy" id="1229662"/>
    <lineage>
        <taxon>Eukaryota</taxon>
        <taxon>Fungi</taxon>
        <taxon>Dikarya</taxon>
        <taxon>Ascomycota</taxon>
        <taxon>Pezizomycotina</taxon>
        <taxon>Sordariomycetes</taxon>
        <taxon>Xylariomycetidae</taxon>
        <taxon>Amphisphaeriales</taxon>
        <taxon>Sporocadaceae</taxon>
        <taxon>Pestalotiopsis</taxon>
    </lineage>
</organism>
<dbReference type="KEGG" id="pfy:PFICI_10044"/>
<dbReference type="STRING" id="1229662.W3WXW4"/>
<feature type="compositionally biased region" description="Basic and acidic residues" evidence="1">
    <location>
        <begin position="50"/>
        <end position="85"/>
    </location>
</feature>
<proteinExistence type="predicted"/>
<keyword evidence="4" id="KW-1185">Reference proteome</keyword>
<dbReference type="OMA" id="YREVEVH"/>
<feature type="compositionally biased region" description="Pro residues" evidence="1">
    <location>
        <begin position="159"/>
        <end position="175"/>
    </location>
</feature>